<accession>A0A6V8R887</accession>
<feature type="transmembrane region" description="Helical" evidence="2">
    <location>
        <begin position="183"/>
        <end position="206"/>
    </location>
</feature>
<name>A0A6V8R887_TRIAP</name>
<keyword evidence="2" id="KW-0472">Membrane</keyword>
<organism evidence="3 4">
    <name type="scientific">Trichoderma asperellum</name>
    <name type="common">Filamentous fungus</name>
    <dbReference type="NCBI Taxonomy" id="101201"/>
    <lineage>
        <taxon>Eukaryota</taxon>
        <taxon>Fungi</taxon>
        <taxon>Dikarya</taxon>
        <taxon>Ascomycota</taxon>
        <taxon>Pezizomycotina</taxon>
        <taxon>Sordariomycetes</taxon>
        <taxon>Hypocreomycetidae</taxon>
        <taxon>Hypocreales</taxon>
        <taxon>Hypocreaceae</taxon>
        <taxon>Trichoderma</taxon>
    </lineage>
</organism>
<dbReference type="Proteomes" id="UP000517252">
    <property type="component" value="Unassembled WGS sequence"/>
</dbReference>
<protein>
    <submittedName>
        <fullName evidence="3">Uncharacterized protein</fullName>
    </submittedName>
</protein>
<dbReference type="AlphaFoldDB" id="A0A6V8R887"/>
<gene>
    <name evidence="3" type="ORF">TASIC1_0019002800</name>
</gene>
<feature type="compositionally biased region" description="Low complexity" evidence="1">
    <location>
        <begin position="165"/>
        <end position="176"/>
    </location>
</feature>
<dbReference type="EMBL" id="BLZH01000019">
    <property type="protein sequence ID" value="GFP60482.1"/>
    <property type="molecule type" value="Genomic_DNA"/>
</dbReference>
<evidence type="ECO:0000256" key="2">
    <source>
        <dbReference type="SAM" id="Phobius"/>
    </source>
</evidence>
<keyword evidence="2" id="KW-0812">Transmembrane</keyword>
<evidence type="ECO:0000313" key="3">
    <source>
        <dbReference type="EMBL" id="GFP60482.1"/>
    </source>
</evidence>
<sequence length="329" mass="34680">MNNGTTTFTQPAGPPGDMTYHITALPQFKSLRSCAQSGVASAILEQTNIYCATGPQALASCVCIKSGMSGRISSTLTSNVKWNCDNTATADVASALDVFELYCSAAEKEVVISVADTATETYLHPTNHDSARPSGPVETGSGSSGGGSGSGDSGGSNPTQGGKDGSSSSGNGGNKSSSVNKTAIIAACVLAAIVLIAAVGLVAFFVRRKRNRQMRGEALPPTTEGSNYQGPPELENTAKTPPNIAVVPELHIYHLATTHHGQNSKAVPNTSHLFHRNLEWDISRLTPLNLLFLLRRRINTGQDGSLGQLQKLMSWIRRHGKLPHDPVFE</sequence>
<keyword evidence="2" id="KW-1133">Transmembrane helix</keyword>
<dbReference type="OrthoDB" id="3436787at2759"/>
<comment type="caution">
    <text evidence="3">The sequence shown here is derived from an EMBL/GenBank/DDBJ whole genome shotgun (WGS) entry which is preliminary data.</text>
</comment>
<proteinExistence type="predicted"/>
<feature type="region of interest" description="Disordered" evidence="1">
    <location>
        <begin position="124"/>
        <end position="176"/>
    </location>
</feature>
<feature type="compositionally biased region" description="Gly residues" evidence="1">
    <location>
        <begin position="142"/>
        <end position="154"/>
    </location>
</feature>
<evidence type="ECO:0000256" key="1">
    <source>
        <dbReference type="SAM" id="MobiDB-lite"/>
    </source>
</evidence>
<reference evidence="3 4" key="1">
    <citation type="submission" date="2020-07" db="EMBL/GenBank/DDBJ databases">
        <title>Trichoderma asperellum IC-1 whole genome shotgun sequence.</title>
        <authorList>
            <person name="Kanamasa S."/>
            <person name="Takahashi H."/>
        </authorList>
    </citation>
    <scope>NUCLEOTIDE SEQUENCE [LARGE SCALE GENOMIC DNA]</scope>
    <source>
        <strain evidence="3 4">IC-1</strain>
    </source>
</reference>
<evidence type="ECO:0000313" key="4">
    <source>
        <dbReference type="Proteomes" id="UP000517252"/>
    </source>
</evidence>